<dbReference type="AlphaFoldDB" id="A0A165CIF0"/>
<dbReference type="OrthoDB" id="439917at2759"/>
<name>A0A165CIF0_9APHY</name>
<dbReference type="STRING" id="1314785.A0A165CIF0"/>
<dbReference type="RefSeq" id="XP_040760610.1">
    <property type="nucleotide sequence ID" value="XM_040906591.1"/>
</dbReference>
<dbReference type="InParanoid" id="A0A165CIF0"/>
<proteinExistence type="predicted"/>
<sequence length="291" mass="31670">MRLSALQIAAAATYTLSFLQMSSAHPSKPVRFARHASHARDLSAQPSVGPVSLRQHHEPRAVVDVCANIDANVLSDLNLLTVPLSALVGLDVCLCLSMLPLALTTDVQLETLVPLLGINNLTALLTAAIDGAPDSKHCTYPQHSKPLCSSSDPCGWECESPYVKEGDECVCQWPYTSCNGVCGSFTHGCGSSTPKARRLGTNLERRIETSIGVTTLEEAQKTCKEDETVCGVHAGSNLAYECINVGINVESCKYSCLFKDFRVSPIVCPPSRWWLRFRKPLHRHRCLGHRG</sequence>
<dbReference type="GeneID" id="63823620"/>
<gene>
    <name evidence="1" type="ORF">LAESUDRAFT_705569</name>
</gene>
<dbReference type="Proteomes" id="UP000076871">
    <property type="component" value="Unassembled WGS sequence"/>
</dbReference>
<organism evidence="1 2">
    <name type="scientific">Laetiporus sulphureus 93-53</name>
    <dbReference type="NCBI Taxonomy" id="1314785"/>
    <lineage>
        <taxon>Eukaryota</taxon>
        <taxon>Fungi</taxon>
        <taxon>Dikarya</taxon>
        <taxon>Basidiomycota</taxon>
        <taxon>Agaricomycotina</taxon>
        <taxon>Agaricomycetes</taxon>
        <taxon>Polyporales</taxon>
        <taxon>Laetiporus</taxon>
    </lineage>
</organism>
<evidence type="ECO:0000313" key="2">
    <source>
        <dbReference type="Proteomes" id="UP000076871"/>
    </source>
</evidence>
<accession>A0A165CIF0</accession>
<reference evidence="1 2" key="1">
    <citation type="journal article" date="2016" name="Mol. Biol. Evol.">
        <title>Comparative Genomics of Early-Diverging Mushroom-Forming Fungi Provides Insights into the Origins of Lignocellulose Decay Capabilities.</title>
        <authorList>
            <person name="Nagy L.G."/>
            <person name="Riley R."/>
            <person name="Tritt A."/>
            <person name="Adam C."/>
            <person name="Daum C."/>
            <person name="Floudas D."/>
            <person name="Sun H."/>
            <person name="Yadav J.S."/>
            <person name="Pangilinan J."/>
            <person name="Larsson K.H."/>
            <person name="Matsuura K."/>
            <person name="Barry K."/>
            <person name="Labutti K."/>
            <person name="Kuo R."/>
            <person name="Ohm R.A."/>
            <person name="Bhattacharya S.S."/>
            <person name="Shirouzu T."/>
            <person name="Yoshinaga Y."/>
            <person name="Martin F.M."/>
            <person name="Grigoriev I.V."/>
            <person name="Hibbett D.S."/>
        </authorList>
    </citation>
    <scope>NUCLEOTIDE SEQUENCE [LARGE SCALE GENOMIC DNA]</scope>
    <source>
        <strain evidence="1 2">93-53</strain>
    </source>
</reference>
<keyword evidence="2" id="KW-1185">Reference proteome</keyword>
<evidence type="ECO:0000313" key="1">
    <source>
        <dbReference type="EMBL" id="KZT02870.1"/>
    </source>
</evidence>
<dbReference type="EMBL" id="KV427649">
    <property type="protein sequence ID" value="KZT02870.1"/>
    <property type="molecule type" value="Genomic_DNA"/>
</dbReference>
<protein>
    <submittedName>
        <fullName evidence="1">Uncharacterized protein</fullName>
    </submittedName>
</protein>